<keyword evidence="2" id="KW-1133">Transmembrane helix</keyword>
<feature type="compositionally biased region" description="Polar residues" evidence="1">
    <location>
        <begin position="187"/>
        <end position="197"/>
    </location>
</feature>
<feature type="transmembrane region" description="Helical" evidence="2">
    <location>
        <begin position="33"/>
        <end position="54"/>
    </location>
</feature>
<organism evidence="3 4">
    <name type="scientific">Daldinia eschscholtzii</name>
    <dbReference type="NCBI Taxonomy" id="292717"/>
    <lineage>
        <taxon>Eukaryota</taxon>
        <taxon>Fungi</taxon>
        <taxon>Dikarya</taxon>
        <taxon>Ascomycota</taxon>
        <taxon>Pezizomycotina</taxon>
        <taxon>Sordariomycetes</taxon>
        <taxon>Xylariomycetidae</taxon>
        <taxon>Xylariales</taxon>
        <taxon>Hypoxylaceae</taxon>
        <taxon>Daldinia</taxon>
    </lineage>
</organism>
<name>A0AAX6MW68_9PEZI</name>
<dbReference type="EMBL" id="JBANMG010000002">
    <property type="protein sequence ID" value="KAK6956859.1"/>
    <property type="molecule type" value="Genomic_DNA"/>
</dbReference>
<feature type="region of interest" description="Disordered" evidence="1">
    <location>
        <begin position="187"/>
        <end position="213"/>
    </location>
</feature>
<gene>
    <name evidence="3" type="ORF">Daesc_002140</name>
</gene>
<sequence length="213" mass="23704">MDFSTLDLDHTPIIAPPPGVVPNFENPKSLAPIGRITIAVVLPLMVIFVVLRFYTRFQISRSIGADDCRNPQNNSGWDSKYISIVFVIFKRIAIFSWASLTHYVKTLLSKESDTTIIGTELKDPKSPLVSLKRLPGIPQAAITGLRTLVRGNPRGHHMDLSELSTYNEINSVNEEYHVQLMGVQNRDSTSMPLSSESELPRPACARSVDSRSK</sequence>
<dbReference type="Proteomes" id="UP001369815">
    <property type="component" value="Unassembled WGS sequence"/>
</dbReference>
<protein>
    <submittedName>
        <fullName evidence="3">Uncharacterized protein</fullName>
    </submittedName>
</protein>
<evidence type="ECO:0000256" key="1">
    <source>
        <dbReference type="SAM" id="MobiDB-lite"/>
    </source>
</evidence>
<evidence type="ECO:0000313" key="3">
    <source>
        <dbReference type="EMBL" id="KAK6956859.1"/>
    </source>
</evidence>
<evidence type="ECO:0000256" key="2">
    <source>
        <dbReference type="SAM" id="Phobius"/>
    </source>
</evidence>
<keyword evidence="4" id="KW-1185">Reference proteome</keyword>
<accession>A0AAX6MW68</accession>
<dbReference type="AlphaFoldDB" id="A0AAX6MW68"/>
<keyword evidence="2" id="KW-0472">Membrane</keyword>
<keyword evidence="2" id="KW-0812">Transmembrane</keyword>
<evidence type="ECO:0000313" key="4">
    <source>
        <dbReference type="Proteomes" id="UP001369815"/>
    </source>
</evidence>
<proteinExistence type="predicted"/>
<comment type="caution">
    <text evidence="3">The sequence shown here is derived from an EMBL/GenBank/DDBJ whole genome shotgun (WGS) entry which is preliminary data.</text>
</comment>
<reference evidence="3 4" key="1">
    <citation type="journal article" date="2024" name="Front Chem Biol">
        <title>Unveiling the potential of Daldinia eschscholtzii MFLUCC 19-0629 through bioactivity and bioinformatics studies for enhanced sustainable agriculture production.</title>
        <authorList>
            <person name="Brooks S."/>
            <person name="Weaver J.A."/>
            <person name="Klomchit A."/>
            <person name="Alharthi S.A."/>
            <person name="Onlamun T."/>
            <person name="Nurani R."/>
            <person name="Vong T.K."/>
            <person name="Alberti F."/>
            <person name="Greco C."/>
        </authorList>
    </citation>
    <scope>NUCLEOTIDE SEQUENCE [LARGE SCALE GENOMIC DNA]</scope>
    <source>
        <strain evidence="3">MFLUCC 19-0629</strain>
    </source>
</reference>